<dbReference type="Proteomes" id="UP000076268">
    <property type="component" value="Unassembled WGS sequence"/>
</dbReference>
<gene>
    <name evidence="2" type="ORF">AXX12_14190</name>
</gene>
<dbReference type="InterPro" id="IPR042100">
    <property type="entry name" value="Bug_dom1"/>
</dbReference>
<dbReference type="EMBL" id="LSGP01000025">
    <property type="protein sequence ID" value="KYZ75303.1"/>
    <property type="molecule type" value="Genomic_DNA"/>
</dbReference>
<accession>A0A154BMT8</accession>
<dbReference type="PROSITE" id="PS51257">
    <property type="entry name" value="PROKAR_LIPOPROTEIN"/>
    <property type="match status" value="1"/>
</dbReference>
<dbReference type="PANTHER" id="PTHR42928:SF3">
    <property type="entry name" value="UPF0065 PROTEIN YFLP"/>
    <property type="match status" value="1"/>
</dbReference>
<dbReference type="InterPro" id="IPR005064">
    <property type="entry name" value="BUG"/>
</dbReference>
<dbReference type="STRING" id="1794912.AXX12_14190"/>
<name>A0A154BMT8_ANASB</name>
<sequence length="343" mass="37006">MMISKKVKLISLLIAIALVISLAGCSKKAAAPEEKKGWAPQKQVTLLAVAGAGGGLDMVARTMAKLFDQTKIITQPIIVENKPGGGQVTGTVSFANQDAKNDHKLMIASTPFILNHIKKDGNSPIGPDQIYPLALLQEDYGVIAVKADSKYKTLKELFDAVKANPASVQFCGGGAPGTWDHLNSVLLARKAGADIKTMKYNTYDGGGEALTALLGGNADALTSDVSSIKQYVQAGRVRVLGVSSAARIADDEVMKNIPTYKEQGFDVVTSNWRGIFAGKDVPEAAKKYWSEKVAELCKAQAWKDELKKQGVIYVYKDAKGFYDHIKAEQVMYTEIYKELGMAK</sequence>
<evidence type="ECO:0000256" key="1">
    <source>
        <dbReference type="ARBA" id="ARBA00006987"/>
    </source>
</evidence>
<protein>
    <recommendedName>
        <fullName evidence="4">C4-dicarboxylate ABC transporter substrate-binding protein</fullName>
    </recommendedName>
</protein>
<dbReference type="CDD" id="cd07012">
    <property type="entry name" value="PBP2_Bug_TTT"/>
    <property type="match status" value="1"/>
</dbReference>
<evidence type="ECO:0000313" key="2">
    <source>
        <dbReference type="EMBL" id="KYZ75303.1"/>
    </source>
</evidence>
<dbReference type="PIRSF" id="PIRSF017082">
    <property type="entry name" value="YflP"/>
    <property type="match status" value="1"/>
</dbReference>
<evidence type="ECO:0008006" key="4">
    <source>
        <dbReference type="Google" id="ProtNLM"/>
    </source>
</evidence>
<dbReference type="PANTHER" id="PTHR42928">
    <property type="entry name" value="TRICARBOXYLATE-BINDING PROTEIN"/>
    <property type="match status" value="1"/>
</dbReference>
<dbReference type="RefSeq" id="WP_082816930.1">
    <property type="nucleotide sequence ID" value="NZ_LSGP01000025.1"/>
</dbReference>
<keyword evidence="3" id="KW-1185">Reference proteome</keyword>
<dbReference type="Gene3D" id="3.40.190.150">
    <property type="entry name" value="Bordetella uptake gene, domain 1"/>
    <property type="match status" value="1"/>
</dbReference>
<proteinExistence type="inferred from homology"/>
<dbReference type="Pfam" id="PF03401">
    <property type="entry name" value="TctC"/>
    <property type="match status" value="1"/>
</dbReference>
<comment type="similarity">
    <text evidence="1">Belongs to the UPF0065 (bug) family.</text>
</comment>
<dbReference type="Gene3D" id="3.40.190.10">
    <property type="entry name" value="Periplasmic binding protein-like II"/>
    <property type="match status" value="1"/>
</dbReference>
<comment type="caution">
    <text evidence="2">The sequence shown here is derived from an EMBL/GenBank/DDBJ whole genome shotgun (WGS) entry which is preliminary data.</text>
</comment>
<evidence type="ECO:0000313" key="3">
    <source>
        <dbReference type="Proteomes" id="UP000076268"/>
    </source>
</evidence>
<dbReference type="AlphaFoldDB" id="A0A154BMT8"/>
<organism evidence="2 3">
    <name type="scientific">Anaerosporomusa subterranea</name>
    <dbReference type="NCBI Taxonomy" id="1794912"/>
    <lineage>
        <taxon>Bacteria</taxon>
        <taxon>Bacillati</taxon>
        <taxon>Bacillota</taxon>
        <taxon>Negativicutes</taxon>
        <taxon>Acetonemataceae</taxon>
        <taxon>Anaerosporomusa</taxon>
    </lineage>
</organism>
<dbReference type="SUPFAM" id="SSF53850">
    <property type="entry name" value="Periplasmic binding protein-like II"/>
    <property type="match status" value="1"/>
</dbReference>
<reference evidence="2 3" key="1">
    <citation type="submission" date="2016-02" db="EMBL/GenBank/DDBJ databases">
        <title>Anaerosporomusa subterraneum gen. nov., sp. nov., a spore-forming obligate anaerobe isolated from saprolite.</title>
        <authorList>
            <person name="Choi J.K."/>
            <person name="Shah M."/>
            <person name="Yee N."/>
        </authorList>
    </citation>
    <scope>NUCLEOTIDE SEQUENCE [LARGE SCALE GENOMIC DNA]</scope>
    <source>
        <strain evidence="2 3">RU4</strain>
    </source>
</reference>